<evidence type="ECO:0000313" key="7">
    <source>
        <dbReference type="Proteomes" id="UP000564496"/>
    </source>
</evidence>
<dbReference type="AlphaFoldDB" id="A0A7Z0DP67"/>
<evidence type="ECO:0000256" key="1">
    <source>
        <dbReference type="ARBA" id="ARBA00009437"/>
    </source>
</evidence>
<keyword evidence="7" id="KW-1185">Reference proteome</keyword>
<protein>
    <submittedName>
        <fullName evidence="6">DNA-binding transcriptional LysR family regulator</fullName>
    </submittedName>
</protein>
<evidence type="ECO:0000256" key="3">
    <source>
        <dbReference type="ARBA" id="ARBA00023125"/>
    </source>
</evidence>
<dbReference type="GO" id="GO:0003677">
    <property type="term" value="F:DNA binding"/>
    <property type="evidence" value="ECO:0007669"/>
    <property type="project" value="UniProtKB-KW"/>
</dbReference>
<dbReference type="CDD" id="cd08414">
    <property type="entry name" value="PBP2_LTTR_aromatics_like"/>
    <property type="match status" value="1"/>
</dbReference>
<comment type="caution">
    <text evidence="6">The sequence shown here is derived from an EMBL/GenBank/DDBJ whole genome shotgun (WGS) entry which is preliminary data.</text>
</comment>
<dbReference type="Proteomes" id="UP000564496">
    <property type="component" value="Unassembled WGS sequence"/>
</dbReference>
<keyword evidence="2" id="KW-0805">Transcription regulation</keyword>
<dbReference type="InterPro" id="IPR005119">
    <property type="entry name" value="LysR_subst-bd"/>
</dbReference>
<proteinExistence type="inferred from homology"/>
<dbReference type="EMBL" id="JACBZR010000001">
    <property type="protein sequence ID" value="NYI78856.1"/>
    <property type="molecule type" value="Genomic_DNA"/>
</dbReference>
<evidence type="ECO:0000256" key="2">
    <source>
        <dbReference type="ARBA" id="ARBA00023015"/>
    </source>
</evidence>
<comment type="similarity">
    <text evidence="1">Belongs to the LysR transcriptional regulatory family.</text>
</comment>
<dbReference type="Gene3D" id="1.10.10.10">
    <property type="entry name" value="Winged helix-like DNA-binding domain superfamily/Winged helix DNA-binding domain"/>
    <property type="match status" value="1"/>
</dbReference>
<dbReference type="PANTHER" id="PTHR30346:SF0">
    <property type="entry name" value="HCA OPERON TRANSCRIPTIONAL ACTIVATOR HCAR"/>
    <property type="match status" value="1"/>
</dbReference>
<dbReference type="InterPro" id="IPR036390">
    <property type="entry name" value="WH_DNA-bd_sf"/>
</dbReference>
<organism evidence="6 7">
    <name type="scientific">Nocardioides panzhihuensis</name>
    <dbReference type="NCBI Taxonomy" id="860243"/>
    <lineage>
        <taxon>Bacteria</taxon>
        <taxon>Bacillati</taxon>
        <taxon>Actinomycetota</taxon>
        <taxon>Actinomycetes</taxon>
        <taxon>Propionibacteriales</taxon>
        <taxon>Nocardioidaceae</taxon>
        <taxon>Nocardioides</taxon>
    </lineage>
</organism>
<evidence type="ECO:0000256" key="4">
    <source>
        <dbReference type="ARBA" id="ARBA00023163"/>
    </source>
</evidence>
<dbReference type="InterPro" id="IPR036388">
    <property type="entry name" value="WH-like_DNA-bd_sf"/>
</dbReference>
<reference evidence="6 7" key="1">
    <citation type="submission" date="2020-07" db="EMBL/GenBank/DDBJ databases">
        <title>Sequencing the genomes of 1000 actinobacteria strains.</title>
        <authorList>
            <person name="Klenk H.-P."/>
        </authorList>
    </citation>
    <scope>NUCLEOTIDE SEQUENCE [LARGE SCALE GENOMIC DNA]</scope>
    <source>
        <strain evidence="6 7">DSM 26487</strain>
    </source>
</reference>
<dbReference type="FunFam" id="1.10.10.10:FF:000001">
    <property type="entry name" value="LysR family transcriptional regulator"/>
    <property type="match status" value="1"/>
</dbReference>
<dbReference type="SUPFAM" id="SSF53850">
    <property type="entry name" value="Periplasmic binding protein-like II"/>
    <property type="match status" value="1"/>
</dbReference>
<keyword evidence="4" id="KW-0804">Transcription</keyword>
<dbReference type="GO" id="GO:0032993">
    <property type="term" value="C:protein-DNA complex"/>
    <property type="evidence" value="ECO:0007669"/>
    <property type="project" value="TreeGrafter"/>
</dbReference>
<dbReference type="GO" id="GO:0003700">
    <property type="term" value="F:DNA-binding transcription factor activity"/>
    <property type="evidence" value="ECO:0007669"/>
    <property type="project" value="InterPro"/>
</dbReference>
<sequence length="305" mass="33165">MDLHHLEAFLAVAEELHFGRAAERLHIAQPPLSRTIKQLERDLGAQLFDRTTRSVRLTSAGEALVRPAQEVLEGLRTARRAVRSAGRGETGRVRIGFAGPSSHVLVGQLGRIVREQHPGIELMLQSTTYNYEALRSLQDGELDLAIARWRIEPQGLAHRVIAVEHYVIAVPAGHRLAGRGEVSMAECRDEPFVALPADPGSSVRDAFIETSSQVGFVPNIVQTAPDSWTAVALVAAGVGMTFTLDTAIANVVQTGIEVVRISECDRPTFQQLAWRQEDRSPALHAVLRASEEALPTPDLPSAPPA</sequence>
<dbReference type="InterPro" id="IPR000847">
    <property type="entry name" value="LysR_HTH_N"/>
</dbReference>
<dbReference type="PRINTS" id="PR00039">
    <property type="entry name" value="HTHLYSR"/>
</dbReference>
<dbReference type="Pfam" id="PF03466">
    <property type="entry name" value="LysR_substrate"/>
    <property type="match status" value="1"/>
</dbReference>
<dbReference type="Gene3D" id="3.40.190.10">
    <property type="entry name" value="Periplasmic binding protein-like II"/>
    <property type="match status" value="2"/>
</dbReference>
<evidence type="ECO:0000313" key="6">
    <source>
        <dbReference type="EMBL" id="NYI78856.1"/>
    </source>
</evidence>
<accession>A0A7Z0DP67</accession>
<feature type="domain" description="HTH lysR-type" evidence="5">
    <location>
        <begin position="1"/>
        <end position="58"/>
    </location>
</feature>
<dbReference type="SUPFAM" id="SSF46785">
    <property type="entry name" value="Winged helix' DNA-binding domain"/>
    <property type="match status" value="1"/>
</dbReference>
<dbReference type="RefSeq" id="WP_179659157.1">
    <property type="nucleotide sequence ID" value="NZ_JACBZR010000001.1"/>
</dbReference>
<dbReference type="PANTHER" id="PTHR30346">
    <property type="entry name" value="TRANSCRIPTIONAL DUAL REGULATOR HCAR-RELATED"/>
    <property type="match status" value="1"/>
</dbReference>
<keyword evidence="3 6" id="KW-0238">DNA-binding</keyword>
<gene>
    <name evidence="6" type="ORF">BJ988_003504</name>
</gene>
<evidence type="ECO:0000259" key="5">
    <source>
        <dbReference type="PROSITE" id="PS50931"/>
    </source>
</evidence>
<name>A0A7Z0DP67_9ACTN</name>
<dbReference type="Pfam" id="PF00126">
    <property type="entry name" value="HTH_1"/>
    <property type="match status" value="1"/>
</dbReference>
<dbReference type="PROSITE" id="PS50931">
    <property type="entry name" value="HTH_LYSR"/>
    <property type="match status" value="1"/>
</dbReference>